<name>A0A915DUJ8_9BILA</name>
<dbReference type="Gene3D" id="1.10.10.60">
    <property type="entry name" value="Homeodomain-like"/>
    <property type="match status" value="1"/>
</dbReference>
<keyword evidence="1" id="KW-1185">Reference proteome</keyword>
<evidence type="ECO:0000313" key="1">
    <source>
        <dbReference type="Proteomes" id="UP000887574"/>
    </source>
</evidence>
<evidence type="ECO:0000313" key="2">
    <source>
        <dbReference type="WBParaSite" id="jg22967"/>
    </source>
</evidence>
<reference evidence="2" key="1">
    <citation type="submission" date="2022-11" db="UniProtKB">
        <authorList>
            <consortium name="WormBaseParasite"/>
        </authorList>
    </citation>
    <scope>IDENTIFICATION</scope>
</reference>
<dbReference type="Proteomes" id="UP000887574">
    <property type="component" value="Unplaced"/>
</dbReference>
<sequence length="275" mass="31405">MRNFVCLGNAKLTQLARNWKQSLIQKYSKRSVAKKFDVTQSRIQEWVKQEMELRNQNALDGSEEGIIHCFKEYGPVPSGREKHCLAREEKEMAVLFQELDLSEEEEKDMNNSDVFIDACTLQRIFLGLNEIRSSHTGCAIRADTEFMLQEFGLEVQSMFKVVTDGGSNMSKVFKDIFKDDRNFHDESDDEELPEAELVVESIELPKEICRTATRSISICQWESRELPMDSHKIPELPAEVQIIGSGTPPSCQTQSMGSIGYLVDFHWPFAGLPLD</sequence>
<organism evidence="1 2">
    <name type="scientific">Ditylenchus dipsaci</name>
    <dbReference type="NCBI Taxonomy" id="166011"/>
    <lineage>
        <taxon>Eukaryota</taxon>
        <taxon>Metazoa</taxon>
        <taxon>Ecdysozoa</taxon>
        <taxon>Nematoda</taxon>
        <taxon>Chromadorea</taxon>
        <taxon>Rhabditida</taxon>
        <taxon>Tylenchina</taxon>
        <taxon>Tylenchomorpha</taxon>
        <taxon>Sphaerularioidea</taxon>
        <taxon>Anguinidae</taxon>
        <taxon>Anguininae</taxon>
        <taxon>Ditylenchus</taxon>
    </lineage>
</organism>
<proteinExistence type="predicted"/>
<dbReference type="AlphaFoldDB" id="A0A915DUJ8"/>
<protein>
    <submittedName>
        <fullName evidence="2">Uncharacterized protein</fullName>
    </submittedName>
</protein>
<dbReference type="WBParaSite" id="jg22967">
    <property type="protein sequence ID" value="jg22967"/>
    <property type="gene ID" value="jg22967"/>
</dbReference>
<accession>A0A915DUJ8</accession>